<proteinExistence type="predicted"/>
<dbReference type="Pfam" id="PF00085">
    <property type="entry name" value="Thioredoxin"/>
    <property type="match status" value="1"/>
</dbReference>
<protein>
    <submittedName>
        <fullName evidence="5">Thioredoxin domain-containing protein</fullName>
    </submittedName>
</protein>
<name>A0ABM1NGQ7_NICVS</name>
<reference evidence="5" key="1">
    <citation type="submission" date="2025-08" db="UniProtKB">
        <authorList>
            <consortium name="RefSeq"/>
        </authorList>
    </citation>
    <scope>IDENTIFICATION</scope>
    <source>
        <tissue evidence="5">Whole Larva</tissue>
    </source>
</reference>
<feature type="domain" description="Thioredoxin" evidence="3">
    <location>
        <begin position="129"/>
        <end position="216"/>
    </location>
</feature>
<keyword evidence="1" id="KW-1133">Transmembrane helix</keyword>
<dbReference type="Gene3D" id="3.40.30.10">
    <property type="entry name" value="Glutaredoxin"/>
    <property type="match status" value="2"/>
</dbReference>
<feature type="signal peptide" evidence="2">
    <location>
        <begin position="1"/>
        <end position="22"/>
    </location>
</feature>
<dbReference type="CDD" id="cd02961">
    <property type="entry name" value="PDI_a_family"/>
    <property type="match status" value="1"/>
</dbReference>
<evidence type="ECO:0000256" key="1">
    <source>
        <dbReference type="SAM" id="Phobius"/>
    </source>
</evidence>
<evidence type="ECO:0000313" key="4">
    <source>
        <dbReference type="Proteomes" id="UP000695000"/>
    </source>
</evidence>
<gene>
    <name evidence="5" type="primary">LOC108569099</name>
</gene>
<dbReference type="GeneID" id="108569099"/>
<evidence type="ECO:0000259" key="3">
    <source>
        <dbReference type="Pfam" id="PF00085"/>
    </source>
</evidence>
<dbReference type="RefSeq" id="XP_017786007.1">
    <property type="nucleotide sequence ID" value="XM_017930518.1"/>
</dbReference>
<organism evidence="4 5">
    <name type="scientific">Nicrophorus vespilloides</name>
    <name type="common">Boreal carrion beetle</name>
    <dbReference type="NCBI Taxonomy" id="110193"/>
    <lineage>
        <taxon>Eukaryota</taxon>
        <taxon>Metazoa</taxon>
        <taxon>Ecdysozoa</taxon>
        <taxon>Arthropoda</taxon>
        <taxon>Hexapoda</taxon>
        <taxon>Insecta</taxon>
        <taxon>Pterygota</taxon>
        <taxon>Neoptera</taxon>
        <taxon>Endopterygota</taxon>
        <taxon>Coleoptera</taxon>
        <taxon>Polyphaga</taxon>
        <taxon>Staphyliniformia</taxon>
        <taxon>Silphidae</taxon>
        <taxon>Nicrophorinae</taxon>
        <taxon>Nicrophorus</taxon>
    </lineage>
</organism>
<dbReference type="Proteomes" id="UP000695000">
    <property type="component" value="Unplaced"/>
</dbReference>
<dbReference type="PANTHER" id="PTHR19991:SF2">
    <property type="entry name" value="GH08893P"/>
    <property type="match status" value="1"/>
</dbReference>
<feature type="transmembrane region" description="Helical" evidence="1">
    <location>
        <begin position="267"/>
        <end position="286"/>
    </location>
</feature>
<keyword evidence="1" id="KW-0812">Transmembrane</keyword>
<keyword evidence="1" id="KW-0472">Membrane</keyword>
<keyword evidence="2" id="KW-0732">Signal</keyword>
<accession>A0ABM1NGQ7</accession>
<feature type="chain" id="PRO_5046575004" evidence="2">
    <location>
        <begin position="23"/>
        <end position="303"/>
    </location>
</feature>
<dbReference type="PANTHER" id="PTHR19991">
    <property type="entry name" value="L 2 01289"/>
    <property type="match status" value="1"/>
</dbReference>
<sequence length="303" mass="34533">MSSTKSGVVYLLLAIGAIVATADLESVNDDELLNLIRTEKYVVVLFTKRDCDACDDWENELFGLREDLVDSLGSWVVKAPNSQMTRLYSPSKEPVLVFFRHGVPLLYDGPMNDELILHTFTQNMEPLVKELNDETFEHLTQVATGATTGDWFVMFYTNDCVDCQRFQAQWEAVGAQLKSRLNVARVNRGSSGAATARRFDVFHVPAFVLFRQGKMYKYNIHKYDVPTFVSFARDWYKNVKAERVPLPKTPFDDLTAMIADYLRSNPWLFMVGMFTFVAGLIVSLVMKCKQSKKAKETNKSKKK</sequence>
<dbReference type="InterPro" id="IPR013766">
    <property type="entry name" value="Thioredoxin_domain"/>
</dbReference>
<evidence type="ECO:0000256" key="2">
    <source>
        <dbReference type="SAM" id="SignalP"/>
    </source>
</evidence>
<keyword evidence="4" id="KW-1185">Reference proteome</keyword>
<dbReference type="InterPro" id="IPR036249">
    <property type="entry name" value="Thioredoxin-like_sf"/>
</dbReference>
<evidence type="ECO:0000313" key="5">
    <source>
        <dbReference type="RefSeq" id="XP_017786007.1"/>
    </source>
</evidence>
<dbReference type="SUPFAM" id="SSF52833">
    <property type="entry name" value="Thioredoxin-like"/>
    <property type="match status" value="2"/>
</dbReference>